<gene>
    <name evidence="3" type="ORF">MNOR_LOCUS31111</name>
</gene>
<evidence type="ECO:0000256" key="1">
    <source>
        <dbReference type="SAM" id="MobiDB-lite"/>
    </source>
</evidence>
<name>A0AAV2S1D5_MEGNR</name>
<comment type="caution">
    <text evidence="3">The sequence shown here is derived from an EMBL/GenBank/DDBJ whole genome shotgun (WGS) entry which is preliminary data.</text>
</comment>
<feature type="compositionally biased region" description="Polar residues" evidence="1">
    <location>
        <begin position="199"/>
        <end position="211"/>
    </location>
</feature>
<sequence>MTGKIIWWPTLQLLLLAAISAPKSVLGVKGQLSTLIAHPNAQEEPGQPPGPRSYSQEPDMKEETLNNKFQVKRWELGKISSEKKGFEISEKGQSLGYTMDNAQTQAFREPLSATYLHKGFLKPLNEQMASTSKRLHRARSAQVATVRLFPSVASSLSTVKPQYPKLTPKQVILPLDTRNTPPLGLANTSPPIPPHDQKNGNVPSLSHQQLPLNKENTRDVKQVLTNAPKYPKGELTYVSPLHPILKFVRDIIGNE</sequence>
<evidence type="ECO:0000313" key="3">
    <source>
        <dbReference type="EMBL" id="CAL4152938.1"/>
    </source>
</evidence>
<feature type="region of interest" description="Disordered" evidence="1">
    <location>
        <begin position="189"/>
        <end position="215"/>
    </location>
</feature>
<feature type="signal peptide" evidence="2">
    <location>
        <begin position="1"/>
        <end position="27"/>
    </location>
</feature>
<dbReference type="Proteomes" id="UP001497623">
    <property type="component" value="Unassembled WGS sequence"/>
</dbReference>
<feature type="non-terminal residue" evidence="3">
    <location>
        <position position="255"/>
    </location>
</feature>
<accession>A0AAV2S1D5</accession>
<dbReference type="AlphaFoldDB" id="A0AAV2S1D5"/>
<feature type="chain" id="PRO_5043449864" evidence="2">
    <location>
        <begin position="28"/>
        <end position="255"/>
    </location>
</feature>
<reference evidence="3 4" key="1">
    <citation type="submission" date="2024-05" db="EMBL/GenBank/DDBJ databases">
        <authorList>
            <person name="Wallberg A."/>
        </authorList>
    </citation>
    <scope>NUCLEOTIDE SEQUENCE [LARGE SCALE GENOMIC DNA]</scope>
</reference>
<evidence type="ECO:0000313" key="4">
    <source>
        <dbReference type="Proteomes" id="UP001497623"/>
    </source>
</evidence>
<keyword evidence="4" id="KW-1185">Reference proteome</keyword>
<proteinExistence type="predicted"/>
<dbReference type="EMBL" id="CAXKWB010039330">
    <property type="protein sequence ID" value="CAL4152938.1"/>
    <property type="molecule type" value="Genomic_DNA"/>
</dbReference>
<feature type="region of interest" description="Disordered" evidence="1">
    <location>
        <begin position="38"/>
        <end position="67"/>
    </location>
</feature>
<evidence type="ECO:0000256" key="2">
    <source>
        <dbReference type="SAM" id="SignalP"/>
    </source>
</evidence>
<protein>
    <submittedName>
        <fullName evidence="3">Uncharacterized protein</fullName>
    </submittedName>
</protein>
<organism evidence="3 4">
    <name type="scientific">Meganyctiphanes norvegica</name>
    <name type="common">Northern krill</name>
    <name type="synonym">Thysanopoda norvegica</name>
    <dbReference type="NCBI Taxonomy" id="48144"/>
    <lineage>
        <taxon>Eukaryota</taxon>
        <taxon>Metazoa</taxon>
        <taxon>Ecdysozoa</taxon>
        <taxon>Arthropoda</taxon>
        <taxon>Crustacea</taxon>
        <taxon>Multicrustacea</taxon>
        <taxon>Malacostraca</taxon>
        <taxon>Eumalacostraca</taxon>
        <taxon>Eucarida</taxon>
        <taxon>Euphausiacea</taxon>
        <taxon>Euphausiidae</taxon>
        <taxon>Meganyctiphanes</taxon>
    </lineage>
</organism>
<keyword evidence="2" id="KW-0732">Signal</keyword>